<dbReference type="OrthoDB" id="5116683at2"/>
<feature type="region of interest" description="Disordered" evidence="1">
    <location>
        <begin position="98"/>
        <end position="117"/>
    </location>
</feature>
<keyword evidence="3" id="KW-1185">Reference proteome</keyword>
<reference evidence="3" key="1">
    <citation type="submission" date="2016-10" db="EMBL/GenBank/DDBJ databases">
        <authorList>
            <person name="Varghese N."/>
            <person name="Submissions S."/>
        </authorList>
    </citation>
    <scope>NUCLEOTIDE SEQUENCE [LARGE SCALE GENOMIC DNA]</scope>
    <source>
        <strain evidence="3">DSM 16089</strain>
    </source>
</reference>
<dbReference type="Gene3D" id="1.10.287.1060">
    <property type="entry name" value="ESAT-6-like"/>
    <property type="match status" value="1"/>
</dbReference>
<gene>
    <name evidence="2" type="ORF">SAMN04489807_3184</name>
</gene>
<evidence type="ECO:0000313" key="2">
    <source>
        <dbReference type="EMBL" id="SEC22416.1"/>
    </source>
</evidence>
<dbReference type="SUPFAM" id="SSF140453">
    <property type="entry name" value="EsxAB dimer-like"/>
    <property type="match status" value="1"/>
</dbReference>
<dbReference type="Proteomes" id="UP000183750">
    <property type="component" value="Unassembled WGS sequence"/>
</dbReference>
<evidence type="ECO:0000313" key="3">
    <source>
        <dbReference type="Proteomes" id="UP000183750"/>
    </source>
</evidence>
<proteinExistence type="predicted"/>
<dbReference type="Pfam" id="PF06013">
    <property type="entry name" value="WXG100"/>
    <property type="match status" value="1"/>
</dbReference>
<dbReference type="InterPro" id="IPR036689">
    <property type="entry name" value="ESAT-6-like_sf"/>
</dbReference>
<dbReference type="AlphaFoldDB" id="A0A1H4QRU7"/>
<dbReference type="RefSeq" id="WP_060928560.1">
    <property type="nucleotide sequence ID" value="NZ_FNSQ01000005.1"/>
</dbReference>
<accession>A0A1H4QRU7</accession>
<protein>
    <submittedName>
        <fullName evidence="2">WXG100 family type VII secretion target</fullName>
    </submittedName>
</protein>
<sequence length="149" mass="15014">MVQFHVSTPALGFSASSMTGAVAQFDAQLAQVTAAVNAVVGSTWTGSAADAFLEEWTGFLTSAGVTREALMSIAMRLQSGQSTYDGNEAQLTAASRSSNVNIRVPGTGGNSSGGSAQASATQATFVTENVQAMPADVTIDASATRGDSA</sequence>
<dbReference type="EMBL" id="FNSQ01000005">
    <property type="protein sequence ID" value="SEC22416.1"/>
    <property type="molecule type" value="Genomic_DNA"/>
</dbReference>
<evidence type="ECO:0000256" key="1">
    <source>
        <dbReference type="SAM" id="MobiDB-lite"/>
    </source>
</evidence>
<name>A0A1H4QRU7_9MICO</name>
<organism evidence="2 3">
    <name type="scientific">Microbacterium hydrocarbonoxydans</name>
    <dbReference type="NCBI Taxonomy" id="273678"/>
    <lineage>
        <taxon>Bacteria</taxon>
        <taxon>Bacillati</taxon>
        <taxon>Actinomycetota</taxon>
        <taxon>Actinomycetes</taxon>
        <taxon>Micrococcales</taxon>
        <taxon>Microbacteriaceae</taxon>
        <taxon>Microbacterium</taxon>
    </lineage>
</organism>
<dbReference type="InterPro" id="IPR010310">
    <property type="entry name" value="T7SS_ESAT-6-like"/>
</dbReference>